<dbReference type="AlphaFoldDB" id="A0A0D3KG60"/>
<reference evidence="7" key="2">
    <citation type="submission" date="2024-10" db="UniProtKB">
        <authorList>
            <consortium name="EnsemblProtists"/>
        </authorList>
    </citation>
    <scope>IDENTIFICATION</scope>
</reference>
<dbReference type="InterPro" id="IPR051292">
    <property type="entry name" value="Xyl/GlcA_transferase"/>
</dbReference>
<keyword evidence="3" id="KW-0735">Signal-anchor</keyword>
<proteinExistence type="predicted"/>
<dbReference type="GeneID" id="17280015"/>
<keyword evidence="4" id="KW-1133">Transmembrane helix</keyword>
<sequence>MTQHLGLRLLCVAPRRARGGYGQLLESPFACSIDRLGRLITQAAHWRGAVAAAVVAYDGATGEHVAVREARRRIEAAVDEIGACGVGVGLPVRRTIALYEDGGLGLYPINAARNAALRLATTELVLLLDVDFLPSTGLHSTVAGSAAELRRRCVEERRLLVLPAFESCADACEAAALAAGGKPALAAAVVAGRARTFASDGRCGDTFPQGHRATDSKRWLATDGAYSVEHEEGFEPFVVASRRLVPPYDERFTGFGRNKILQLWEAARLCGFTFEVVPSHFVVHARHAASHAQRAVLGDPAAAEPGPRLLPSIKALRLRRAPTDITLVTCLTDDRIERLAAQCSLWSGVVSAALEREGSGCRLDLTLLRPARRGSSCGGSSCGAAPLVPINALRNAALEAARTDLVLLLDVDLLPSKGLHERLCAARLRRALAASCEAGEVWVLPAVEMSSTGARQAISLDWEAKEAQAEVATGAEQAQHATGAEHFHSLHYEQGHGATDLSRWADEGYEPFVLASRRRLPRYEERFRGYGFDKVFFFLQLHEQQRPRFRVLPCGLAVDVPHRRSPDWHATFRAADSRGHRLQLLRTRALYSRCKRELALQRQFAAVLAASDDAAAIACLRAVDARESLSLGGAGAAFAAAQLPPTASAALSVQTLCWRGELVAEAAAPLDARLRLAALLCTSATATGLPPTPALAVAVAVEVGASPPRAAVAEAERLRVALPRGSWSPFATLASGLEVGGVAVRAHARLPPGTDAAALSAVSYALRFPSGFEWALGGTLPGVFLDSGLRLSLGWRAAGCGHVSFTSPRGGDAGAVTRLGTWHWVPDRWHFVVISRSAAVPSGADRRFAVYVDEQPVAVVDPPQSGPLIGAVVASPPEPLGLLLTLFFGGATDEWATPRDTHVEVGGFTCWKT</sequence>
<evidence type="ECO:0000256" key="2">
    <source>
        <dbReference type="ARBA" id="ARBA00022692"/>
    </source>
</evidence>
<dbReference type="GO" id="GO:0015020">
    <property type="term" value="F:glucuronosyltransferase activity"/>
    <property type="evidence" value="ECO:0007669"/>
    <property type="project" value="TreeGrafter"/>
</dbReference>
<name>A0A0D3KG60_EMIH1</name>
<organism evidence="7 8">
    <name type="scientific">Emiliania huxleyi (strain CCMP1516)</name>
    <dbReference type="NCBI Taxonomy" id="280463"/>
    <lineage>
        <taxon>Eukaryota</taxon>
        <taxon>Haptista</taxon>
        <taxon>Haptophyta</taxon>
        <taxon>Prymnesiophyceae</taxon>
        <taxon>Isochrysidales</taxon>
        <taxon>Noelaerhabdaceae</taxon>
        <taxon>Emiliania</taxon>
    </lineage>
</organism>
<evidence type="ECO:0000313" key="7">
    <source>
        <dbReference type="EnsemblProtists" id="EOD34745"/>
    </source>
</evidence>
<evidence type="ECO:0000313" key="8">
    <source>
        <dbReference type="Proteomes" id="UP000013827"/>
    </source>
</evidence>
<dbReference type="EnsemblProtists" id="EOD34745">
    <property type="protein sequence ID" value="EOD34745"/>
    <property type="gene ID" value="EMIHUDRAFT_228252"/>
</dbReference>
<dbReference type="Pfam" id="PF13896">
    <property type="entry name" value="Glyco_transf_49"/>
    <property type="match status" value="2"/>
</dbReference>
<keyword evidence="2" id="KW-0812">Transmembrane</keyword>
<keyword evidence="8" id="KW-1185">Reference proteome</keyword>
<dbReference type="PANTHER" id="PTHR12270:SF52">
    <property type="entry name" value="GLYCOSYLTRANSFERASE-LIKE PROTEIN GNT13-RELATED"/>
    <property type="match status" value="1"/>
</dbReference>
<keyword evidence="6" id="KW-0325">Glycoprotein</keyword>
<dbReference type="KEGG" id="ehx:EMIHUDRAFT_228252"/>
<evidence type="ECO:0000256" key="1">
    <source>
        <dbReference type="ARBA" id="ARBA00004606"/>
    </source>
</evidence>
<protein>
    <recommendedName>
        <fullName evidence="9">Glycosyltransferase 2-like domain-containing protein</fullName>
    </recommendedName>
</protein>
<evidence type="ECO:0000256" key="5">
    <source>
        <dbReference type="ARBA" id="ARBA00023136"/>
    </source>
</evidence>
<dbReference type="Proteomes" id="UP000013827">
    <property type="component" value="Unassembled WGS sequence"/>
</dbReference>
<evidence type="ECO:0000256" key="3">
    <source>
        <dbReference type="ARBA" id="ARBA00022968"/>
    </source>
</evidence>
<dbReference type="HOGENOM" id="CLU_005972_0_0_1"/>
<dbReference type="PaxDb" id="2903-EOD34745"/>
<dbReference type="PANTHER" id="PTHR12270">
    <property type="entry name" value="GLYCOSYLTRANSFERASE-RELATED"/>
    <property type="match status" value="1"/>
</dbReference>
<accession>A0A0D3KG60</accession>
<reference evidence="8" key="1">
    <citation type="journal article" date="2013" name="Nature">
        <title>Pan genome of the phytoplankton Emiliania underpins its global distribution.</title>
        <authorList>
            <person name="Read B.A."/>
            <person name="Kegel J."/>
            <person name="Klute M.J."/>
            <person name="Kuo A."/>
            <person name="Lefebvre S.C."/>
            <person name="Maumus F."/>
            <person name="Mayer C."/>
            <person name="Miller J."/>
            <person name="Monier A."/>
            <person name="Salamov A."/>
            <person name="Young J."/>
            <person name="Aguilar M."/>
            <person name="Claverie J.M."/>
            <person name="Frickenhaus S."/>
            <person name="Gonzalez K."/>
            <person name="Herman E.K."/>
            <person name="Lin Y.C."/>
            <person name="Napier J."/>
            <person name="Ogata H."/>
            <person name="Sarno A.F."/>
            <person name="Shmutz J."/>
            <person name="Schroeder D."/>
            <person name="de Vargas C."/>
            <person name="Verret F."/>
            <person name="von Dassow P."/>
            <person name="Valentin K."/>
            <person name="Van de Peer Y."/>
            <person name="Wheeler G."/>
            <person name="Dacks J.B."/>
            <person name="Delwiche C.F."/>
            <person name="Dyhrman S.T."/>
            <person name="Glockner G."/>
            <person name="John U."/>
            <person name="Richards T."/>
            <person name="Worden A.Z."/>
            <person name="Zhang X."/>
            <person name="Grigoriev I.V."/>
            <person name="Allen A.E."/>
            <person name="Bidle K."/>
            <person name="Borodovsky M."/>
            <person name="Bowler C."/>
            <person name="Brownlee C."/>
            <person name="Cock J.M."/>
            <person name="Elias M."/>
            <person name="Gladyshev V.N."/>
            <person name="Groth M."/>
            <person name="Guda C."/>
            <person name="Hadaegh A."/>
            <person name="Iglesias-Rodriguez M.D."/>
            <person name="Jenkins J."/>
            <person name="Jones B.M."/>
            <person name="Lawson T."/>
            <person name="Leese F."/>
            <person name="Lindquist E."/>
            <person name="Lobanov A."/>
            <person name="Lomsadze A."/>
            <person name="Malik S.B."/>
            <person name="Marsh M.E."/>
            <person name="Mackinder L."/>
            <person name="Mock T."/>
            <person name="Mueller-Roeber B."/>
            <person name="Pagarete A."/>
            <person name="Parker M."/>
            <person name="Probert I."/>
            <person name="Quesneville H."/>
            <person name="Raines C."/>
            <person name="Rensing S.A."/>
            <person name="Riano-Pachon D.M."/>
            <person name="Richier S."/>
            <person name="Rokitta S."/>
            <person name="Shiraiwa Y."/>
            <person name="Soanes D.M."/>
            <person name="van der Giezen M."/>
            <person name="Wahlund T.M."/>
            <person name="Williams B."/>
            <person name="Wilson W."/>
            <person name="Wolfe G."/>
            <person name="Wurch L.L."/>
        </authorList>
    </citation>
    <scope>NUCLEOTIDE SEQUENCE</scope>
</reference>
<dbReference type="eggNOG" id="KOG3765">
    <property type="taxonomic scope" value="Eukaryota"/>
</dbReference>
<dbReference type="GO" id="GO:0042285">
    <property type="term" value="F:xylosyltransferase activity"/>
    <property type="evidence" value="ECO:0007669"/>
    <property type="project" value="TreeGrafter"/>
</dbReference>
<dbReference type="GO" id="GO:0016020">
    <property type="term" value="C:membrane"/>
    <property type="evidence" value="ECO:0007669"/>
    <property type="project" value="UniProtKB-SubCell"/>
</dbReference>
<dbReference type="RefSeq" id="XP_005787174.1">
    <property type="nucleotide sequence ID" value="XM_005787117.1"/>
</dbReference>
<dbReference type="Gene3D" id="2.60.120.200">
    <property type="match status" value="1"/>
</dbReference>
<evidence type="ECO:0000256" key="4">
    <source>
        <dbReference type="ARBA" id="ARBA00022989"/>
    </source>
</evidence>
<evidence type="ECO:0000256" key="6">
    <source>
        <dbReference type="ARBA" id="ARBA00023180"/>
    </source>
</evidence>
<keyword evidence="5" id="KW-0472">Membrane</keyword>
<evidence type="ECO:0008006" key="9">
    <source>
        <dbReference type="Google" id="ProtNLM"/>
    </source>
</evidence>
<dbReference type="GO" id="GO:0035269">
    <property type="term" value="P:protein O-linked glycosylation via mannose"/>
    <property type="evidence" value="ECO:0007669"/>
    <property type="project" value="TreeGrafter"/>
</dbReference>
<comment type="subcellular location">
    <subcellularLocation>
        <location evidence="1">Membrane</location>
        <topology evidence="1">Single-pass type II membrane protein</topology>
    </subcellularLocation>
</comment>